<dbReference type="AlphaFoldDB" id="A0A1M7K719"/>
<name>A0A1M7K719_9BACT</name>
<accession>A0A1M7K719</accession>
<organism evidence="1 2">
    <name type="scientific">Chitinophaga jiangningensis</name>
    <dbReference type="NCBI Taxonomy" id="1419482"/>
    <lineage>
        <taxon>Bacteria</taxon>
        <taxon>Pseudomonadati</taxon>
        <taxon>Bacteroidota</taxon>
        <taxon>Chitinophagia</taxon>
        <taxon>Chitinophagales</taxon>
        <taxon>Chitinophagaceae</taxon>
        <taxon>Chitinophaga</taxon>
    </lineage>
</organism>
<dbReference type="Pfam" id="PF14054">
    <property type="entry name" value="DUF4249"/>
    <property type="match status" value="1"/>
</dbReference>
<dbReference type="STRING" id="1419482.SAMN05444266_109185"/>
<proteinExistence type="predicted"/>
<evidence type="ECO:0008006" key="3">
    <source>
        <dbReference type="Google" id="ProtNLM"/>
    </source>
</evidence>
<dbReference type="EMBL" id="FRBL01000009">
    <property type="protein sequence ID" value="SHM61112.1"/>
    <property type="molecule type" value="Genomic_DNA"/>
</dbReference>
<reference evidence="1 2" key="1">
    <citation type="submission" date="2016-11" db="EMBL/GenBank/DDBJ databases">
        <authorList>
            <person name="Jaros S."/>
            <person name="Januszkiewicz K."/>
            <person name="Wedrychowicz H."/>
        </authorList>
    </citation>
    <scope>NUCLEOTIDE SEQUENCE [LARGE SCALE GENOMIC DNA]</scope>
    <source>
        <strain evidence="1 2">DSM 27406</strain>
    </source>
</reference>
<dbReference type="InterPro" id="IPR025345">
    <property type="entry name" value="DUF4249"/>
</dbReference>
<dbReference type="Proteomes" id="UP000184420">
    <property type="component" value="Unassembled WGS sequence"/>
</dbReference>
<sequence>MGIVLALAACEKDIDISVDAGPPLVVVEGYINNTLRSYNYVIVGKSLRYDQADFANTPIEGANVTITTGIYTAGTGFTWDNSSKVKLQEVKIPELGSVKVPGVYFDPRIVSDSAHALMGVPGKSYLLEIEAAGKKYTAITTLPQPVRIDSLTNTASFKDDSGTVRARLMVHYKDPDTLGNAQLYYWKNVESKSTFGWGAMYTDRYIPSTDDLINGQAVHITHSSRLPVGDTLQYFLVSVERPVYDFWSSFNKARINGGPFTTPVSLKSNIQGDNVVGSFSGFSIRTATHLMR</sequence>
<gene>
    <name evidence="1" type="ORF">SAMN05444266_109185</name>
</gene>
<protein>
    <recommendedName>
        <fullName evidence="3">DUF4249 domain-containing protein</fullName>
    </recommendedName>
</protein>
<keyword evidence="2" id="KW-1185">Reference proteome</keyword>
<evidence type="ECO:0000313" key="1">
    <source>
        <dbReference type="EMBL" id="SHM61112.1"/>
    </source>
</evidence>
<evidence type="ECO:0000313" key="2">
    <source>
        <dbReference type="Proteomes" id="UP000184420"/>
    </source>
</evidence>